<keyword evidence="1" id="KW-0805">Transcription regulation</keyword>
<evidence type="ECO:0000256" key="1">
    <source>
        <dbReference type="ARBA" id="ARBA00023015"/>
    </source>
</evidence>
<dbReference type="Gene3D" id="3.40.50.2300">
    <property type="match status" value="2"/>
</dbReference>
<dbReference type="EMBL" id="JBHLUD010000001">
    <property type="protein sequence ID" value="MFC0541033.1"/>
    <property type="molecule type" value="Genomic_DNA"/>
</dbReference>
<gene>
    <name evidence="5" type="ORF">ACFFH7_06045</name>
</gene>
<name>A0ABV6ML56_9PSEU</name>
<dbReference type="RefSeq" id="WP_273939864.1">
    <property type="nucleotide sequence ID" value="NZ_CP097263.1"/>
</dbReference>
<protein>
    <submittedName>
        <fullName evidence="5">LacI family DNA-binding transcriptional regulator</fullName>
    </submittedName>
</protein>
<reference evidence="5 6" key="1">
    <citation type="submission" date="2024-09" db="EMBL/GenBank/DDBJ databases">
        <authorList>
            <person name="Sun Q."/>
            <person name="Mori K."/>
        </authorList>
    </citation>
    <scope>NUCLEOTIDE SEQUENCE [LARGE SCALE GENOMIC DNA]</scope>
    <source>
        <strain evidence="5 6">TBRC 1432</strain>
    </source>
</reference>
<dbReference type="InterPro" id="IPR000843">
    <property type="entry name" value="HTH_LacI"/>
</dbReference>
<evidence type="ECO:0000313" key="6">
    <source>
        <dbReference type="Proteomes" id="UP001589810"/>
    </source>
</evidence>
<evidence type="ECO:0000256" key="2">
    <source>
        <dbReference type="ARBA" id="ARBA00023125"/>
    </source>
</evidence>
<dbReference type="CDD" id="cd06267">
    <property type="entry name" value="PBP1_LacI_sugar_binding-like"/>
    <property type="match status" value="1"/>
</dbReference>
<dbReference type="PROSITE" id="PS50932">
    <property type="entry name" value="HTH_LACI_2"/>
    <property type="match status" value="1"/>
</dbReference>
<keyword evidence="3" id="KW-0804">Transcription</keyword>
<feature type="domain" description="HTH lacI-type" evidence="4">
    <location>
        <begin position="7"/>
        <end position="63"/>
    </location>
</feature>
<evidence type="ECO:0000313" key="5">
    <source>
        <dbReference type="EMBL" id="MFC0541033.1"/>
    </source>
</evidence>
<dbReference type="SMART" id="SM00354">
    <property type="entry name" value="HTH_LACI"/>
    <property type="match status" value="1"/>
</dbReference>
<dbReference type="SUPFAM" id="SSF47413">
    <property type="entry name" value="lambda repressor-like DNA-binding domains"/>
    <property type="match status" value="1"/>
</dbReference>
<sequence>MTRRRSVTSVDVARAAGVSQTTVSLVFSGRAAGRVSDRTRELVESTAAELGYVPSGPARVLRGGRPQVLALAVPDVRNPYFARVLLGAEQAARESDLAVLLVDTAADPAWTDRLVDMSRVGLFAGAIVYAEPAPVTARLAADLDSVVFIECPDPAGRSSVDIDIAAAMRDVVTHLADLGHRHIGHAQADLRRSTFQLREHHLAAELSRLGLPPAARYRSPFSITEATTAAARFLRRTPVTAIFCDDDILVAALYRACAQLHVAIPADLSLIGFNDVDLARYLAPEATSVAIPAEDLGRLAVQALLADIDGTAPTHVTAPLSLSIRRSTGPTPA</sequence>
<dbReference type="CDD" id="cd01392">
    <property type="entry name" value="HTH_LacI"/>
    <property type="match status" value="1"/>
</dbReference>
<dbReference type="PANTHER" id="PTHR30146">
    <property type="entry name" value="LACI-RELATED TRANSCRIPTIONAL REPRESSOR"/>
    <property type="match status" value="1"/>
</dbReference>
<evidence type="ECO:0000259" key="4">
    <source>
        <dbReference type="PROSITE" id="PS50932"/>
    </source>
</evidence>
<dbReference type="InterPro" id="IPR028082">
    <property type="entry name" value="Peripla_BP_I"/>
</dbReference>
<dbReference type="Gene3D" id="1.10.260.40">
    <property type="entry name" value="lambda repressor-like DNA-binding domains"/>
    <property type="match status" value="1"/>
</dbReference>
<proteinExistence type="predicted"/>
<dbReference type="PANTHER" id="PTHR30146:SF138">
    <property type="entry name" value="TRANSCRIPTIONAL REGULATORY PROTEIN"/>
    <property type="match status" value="1"/>
</dbReference>
<dbReference type="Proteomes" id="UP001589810">
    <property type="component" value="Unassembled WGS sequence"/>
</dbReference>
<dbReference type="InterPro" id="IPR010982">
    <property type="entry name" value="Lambda_DNA-bd_dom_sf"/>
</dbReference>
<dbReference type="Pfam" id="PF00356">
    <property type="entry name" value="LacI"/>
    <property type="match status" value="1"/>
</dbReference>
<evidence type="ECO:0000256" key="3">
    <source>
        <dbReference type="ARBA" id="ARBA00023163"/>
    </source>
</evidence>
<dbReference type="GO" id="GO:0003677">
    <property type="term" value="F:DNA binding"/>
    <property type="evidence" value="ECO:0007669"/>
    <property type="project" value="UniProtKB-KW"/>
</dbReference>
<accession>A0ABV6ML56</accession>
<dbReference type="Pfam" id="PF13377">
    <property type="entry name" value="Peripla_BP_3"/>
    <property type="match status" value="1"/>
</dbReference>
<keyword evidence="2 5" id="KW-0238">DNA-binding</keyword>
<keyword evidence="6" id="KW-1185">Reference proteome</keyword>
<comment type="caution">
    <text evidence="5">The sequence shown here is derived from an EMBL/GenBank/DDBJ whole genome shotgun (WGS) entry which is preliminary data.</text>
</comment>
<organism evidence="5 6">
    <name type="scientific">Kutzneria chonburiensis</name>
    <dbReference type="NCBI Taxonomy" id="1483604"/>
    <lineage>
        <taxon>Bacteria</taxon>
        <taxon>Bacillati</taxon>
        <taxon>Actinomycetota</taxon>
        <taxon>Actinomycetes</taxon>
        <taxon>Pseudonocardiales</taxon>
        <taxon>Pseudonocardiaceae</taxon>
        <taxon>Kutzneria</taxon>
    </lineage>
</organism>
<dbReference type="SUPFAM" id="SSF53822">
    <property type="entry name" value="Periplasmic binding protein-like I"/>
    <property type="match status" value="1"/>
</dbReference>
<dbReference type="InterPro" id="IPR046335">
    <property type="entry name" value="LacI/GalR-like_sensor"/>
</dbReference>